<dbReference type="HOGENOM" id="CLU_1856088_0_0_1"/>
<sequence>MAPRSLIQPYLGPSHSFQFRLDSSTTHYARSPDSFHQAVYHPSILLLWKYTYLYTFGSCNVPFQLVCSARHTSNSSSWMSLFCCAALVVASLLGYVYPITARSIKKWMAHLEFVSLRKDDATGCSLSYSSVAFAFAYF</sequence>
<protein>
    <submittedName>
        <fullName evidence="2">Uncharacterized protein</fullName>
    </submittedName>
</protein>
<evidence type="ECO:0000256" key="1">
    <source>
        <dbReference type="SAM" id="Phobius"/>
    </source>
</evidence>
<gene>
    <name evidence="2" type="ORF">PISMIDRAFT_677985</name>
</gene>
<dbReference type="OrthoDB" id="10368790at2759"/>
<keyword evidence="1" id="KW-0472">Membrane</keyword>
<accession>A0A0C9Z6M1</accession>
<keyword evidence="1" id="KW-1133">Transmembrane helix</keyword>
<dbReference type="Proteomes" id="UP000054018">
    <property type="component" value="Unassembled WGS sequence"/>
</dbReference>
<dbReference type="AlphaFoldDB" id="A0A0C9Z6M1"/>
<evidence type="ECO:0000313" key="2">
    <source>
        <dbReference type="EMBL" id="KIK24861.1"/>
    </source>
</evidence>
<feature type="transmembrane region" description="Helical" evidence="1">
    <location>
        <begin position="78"/>
        <end position="98"/>
    </location>
</feature>
<evidence type="ECO:0000313" key="3">
    <source>
        <dbReference type="Proteomes" id="UP000054018"/>
    </source>
</evidence>
<reference evidence="3" key="2">
    <citation type="submission" date="2015-01" db="EMBL/GenBank/DDBJ databases">
        <title>Evolutionary Origins and Diversification of the Mycorrhizal Mutualists.</title>
        <authorList>
            <consortium name="DOE Joint Genome Institute"/>
            <consortium name="Mycorrhizal Genomics Consortium"/>
            <person name="Kohler A."/>
            <person name="Kuo A."/>
            <person name="Nagy L.G."/>
            <person name="Floudas D."/>
            <person name="Copeland A."/>
            <person name="Barry K.W."/>
            <person name="Cichocki N."/>
            <person name="Veneault-Fourrey C."/>
            <person name="LaButti K."/>
            <person name="Lindquist E.A."/>
            <person name="Lipzen A."/>
            <person name="Lundell T."/>
            <person name="Morin E."/>
            <person name="Murat C."/>
            <person name="Riley R."/>
            <person name="Ohm R."/>
            <person name="Sun H."/>
            <person name="Tunlid A."/>
            <person name="Henrissat B."/>
            <person name="Grigoriev I.V."/>
            <person name="Hibbett D.S."/>
            <person name="Martin F."/>
        </authorList>
    </citation>
    <scope>NUCLEOTIDE SEQUENCE [LARGE SCALE GENOMIC DNA]</scope>
    <source>
        <strain evidence="3">441</strain>
    </source>
</reference>
<proteinExistence type="predicted"/>
<keyword evidence="1" id="KW-0812">Transmembrane</keyword>
<keyword evidence="3" id="KW-1185">Reference proteome</keyword>
<reference evidence="2 3" key="1">
    <citation type="submission" date="2014-04" db="EMBL/GenBank/DDBJ databases">
        <authorList>
            <consortium name="DOE Joint Genome Institute"/>
            <person name="Kuo A."/>
            <person name="Kohler A."/>
            <person name="Costa M.D."/>
            <person name="Nagy L.G."/>
            <person name="Floudas D."/>
            <person name="Copeland A."/>
            <person name="Barry K.W."/>
            <person name="Cichocki N."/>
            <person name="Veneault-Fourrey C."/>
            <person name="LaButti K."/>
            <person name="Lindquist E.A."/>
            <person name="Lipzen A."/>
            <person name="Lundell T."/>
            <person name="Morin E."/>
            <person name="Murat C."/>
            <person name="Sun H."/>
            <person name="Tunlid A."/>
            <person name="Henrissat B."/>
            <person name="Grigoriev I.V."/>
            <person name="Hibbett D.S."/>
            <person name="Martin F."/>
            <person name="Nordberg H.P."/>
            <person name="Cantor M.N."/>
            <person name="Hua S.X."/>
        </authorList>
    </citation>
    <scope>NUCLEOTIDE SEQUENCE [LARGE SCALE GENOMIC DNA]</scope>
    <source>
        <strain evidence="2 3">441</strain>
    </source>
</reference>
<dbReference type="EMBL" id="KN833713">
    <property type="protein sequence ID" value="KIK24861.1"/>
    <property type="molecule type" value="Genomic_DNA"/>
</dbReference>
<organism evidence="2 3">
    <name type="scientific">Pisolithus microcarpus 441</name>
    <dbReference type="NCBI Taxonomy" id="765257"/>
    <lineage>
        <taxon>Eukaryota</taxon>
        <taxon>Fungi</taxon>
        <taxon>Dikarya</taxon>
        <taxon>Basidiomycota</taxon>
        <taxon>Agaricomycotina</taxon>
        <taxon>Agaricomycetes</taxon>
        <taxon>Agaricomycetidae</taxon>
        <taxon>Boletales</taxon>
        <taxon>Sclerodermatineae</taxon>
        <taxon>Pisolithaceae</taxon>
        <taxon>Pisolithus</taxon>
    </lineage>
</organism>
<name>A0A0C9Z6M1_9AGAM</name>